<feature type="transmembrane region" description="Helical" evidence="6">
    <location>
        <begin position="18"/>
        <end position="38"/>
    </location>
</feature>
<dbReference type="HAMAP" id="MF_01499">
    <property type="entry name" value="DacA"/>
    <property type="match status" value="1"/>
</dbReference>
<comment type="function">
    <text evidence="6">Catalyzes the condensation of 2 ATP molecules into cyclic di-AMP (c-di-AMP), a second messenger used to regulate differing processes in different bacteria.</text>
</comment>
<feature type="transmembrane region" description="Helical" evidence="6">
    <location>
        <begin position="45"/>
        <end position="60"/>
    </location>
</feature>
<keyword evidence="4 6" id="KW-0547">Nucleotide-binding</keyword>
<dbReference type="PANTHER" id="PTHR34185:SF1">
    <property type="entry name" value="DIADENYLATE CYCLASE"/>
    <property type="match status" value="1"/>
</dbReference>
<comment type="catalytic activity">
    <reaction evidence="1 6">
        <text>2 ATP = 3',3'-c-di-AMP + 2 diphosphate</text>
        <dbReference type="Rhea" id="RHEA:35655"/>
        <dbReference type="ChEBI" id="CHEBI:30616"/>
        <dbReference type="ChEBI" id="CHEBI:33019"/>
        <dbReference type="ChEBI" id="CHEBI:71500"/>
        <dbReference type="EC" id="2.7.7.85"/>
    </reaction>
</comment>
<evidence type="ECO:0000256" key="2">
    <source>
        <dbReference type="ARBA" id="ARBA00022679"/>
    </source>
</evidence>
<sequence length="397" mass="44283">MIETIVSFTDELLRSFRLVDAIDILLVSAFLYATLVWFKKTTSKGVLIGMAAMAVVYFVARGLDMYLTSLAFQASFAVLLFGLVVVFQEDLRRFLERVASLRKIRFDRKRIDHVDFDVLVESVFKMADTKKGALIVMKAKEPLSRHLNSGICLNGHFSAPLIFSIFDSSTPGHDGAVVIEGNQVKQFAVHLPISQNIEAVAGRGTRHSAALGLSERSDAMTIVVSEERGAVSIAEAGMLTPMPTAADLRQRLADFQTAVLPEEEEPVLHRILFENVQLKLLSVLIAIVAWYSLAYDSSTVQRTFAFPIVYRNVAKNLSIDERAPTECRVTLSGSDRDFRFLDPATIKITLDLSEATEGYQEIPLSEKNIRLPTNLKPYRIDPRTVRLMLQAGKREGQ</sequence>
<evidence type="ECO:0000256" key="3">
    <source>
        <dbReference type="ARBA" id="ARBA00022695"/>
    </source>
</evidence>
<dbReference type="RefSeq" id="WP_283434805.1">
    <property type="nucleotide sequence ID" value="NZ_FXUG01000017.1"/>
</dbReference>
<comment type="caution">
    <text evidence="8">The sequence shown here is derived from an EMBL/GenBank/DDBJ whole genome shotgun (WGS) entry which is preliminary data.</text>
</comment>
<keyword evidence="9" id="KW-1185">Reference proteome</keyword>
<dbReference type="Gene3D" id="3.40.1700.10">
    <property type="entry name" value="DNA integrity scanning protein, DisA, N-terminal domain"/>
    <property type="match status" value="1"/>
</dbReference>
<name>A0ABY1QJZ7_9BACT</name>
<dbReference type="SUPFAM" id="SSF143597">
    <property type="entry name" value="YojJ-like"/>
    <property type="match status" value="1"/>
</dbReference>
<keyword evidence="5 6" id="KW-0067">ATP-binding</keyword>
<feature type="domain" description="DAC" evidence="7">
    <location>
        <begin position="88"/>
        <end position="245"/>
    </location>
</feature>
<dbReference type="InterPro" id="IPR045585">
    <property type="entry name" value="CdaA_N"/>
</dbReference>
<evidence type="ECO:0000313" key="8">
    <source>
        <dbReference type="EMBL" id="SMP73846.1"/>
    </source>
</evidence>
<evidence type="ECO:0000256" key="6">
    <source>
        <dbReference type="HAMAP-Rule" id="MF_01499"/>
    </source>
</evidence>
<keyword evidence="3 6" id="KW-0548">Nucleotidyltransferase</keyword>
<dbReference type="InterPro" id="IPR036888">
    <property type="entry name" value="DNA_integrity_DisA_N_sf"/>
</dbReference>
<reference evidence="8 9" key="1">
    <citation type="submission" date="2017-05" db="EMBL/GenBank/DDBJ databases">
        <authorList>
            <person name="Varghese N."/>
            <person name="Submissions S."/>
        </authorList>
    </citation>
    <scope>NUCLEOTIDE SEQUENCE [LARGE SCALE GENOMIC DNA]</scope>
    <source>
        <strain evidence="8 9">DSM 25457</strain>
    </source>
</reference>
<dbReference type="PANTHER" id="PTHR34185">
    <property type="entry name" value="DIADENYLATE CYCLASE"/>
    <property type="match status" value="1"/>
</dbReference>
<dbReference type="EMBL" id="FXUG01000017">
    <property type="protein sequence ID" value="SMP73846.1"/>
    <property type="molecule type" value="Genomic_DNA"/>
</dbReference>
<dbReference type="InterPro" id="IPR034701">
    <property type="entry name" value="CdaA"/>
</dbReference>
<dbReference type="PROSITE" id="PS51794">
    <property type="entry name" value="DAC"/>
    <property type="match status" value="1"/>
</dbReference>
<dbReference type="Gene3D" id="2.170.120.30">
    <property type="match status" value="1"/>
</dbReference>
<dbReference type="Pfam" id="PF02457">
    <property type="entry name" value="DAC"/>
    <property type="match status" value="1"/>
</dbReference>
<gene>
    <name evidence="6" type="primary">dacA</name>
    <name evidence="8" type="ORF">SAMN06265222_11724</name>
</gene>
<evidence type="ECO:0000256" key="1">
    <source>
        <dbReference type="ARBA" id="ARBA00000877"/>
    </source>
</evidence>
<dbReference type="Proteomes" id="UP001158067">
    <property type="component" value="Unassembled WGS sequence"/>
</dbReference>
<evidence type="ECO:0000313" key="9">
    <source>
        <dbReference type="Proteomes" id="UP001158067"/>
    </source>
</evidence>
<dbReference type="InterPro" id="IPR003390">
    <property type="entry name" value="DNA_integrity_scan_DisA_N"/>
</dbReference>
<dbReference type="InterPro" id="IPR050338">
    <property type="entry name" value="DisA"/>
</dbReference>
<organism evidence="8 9">
    <name type="scientific">Neorhodopirellula lusitana</name>
    <dbReference type="NCBI Taxonomy" id="445327"/>
    <lineage>
        <taxon>Bacteria</taxon>
        <taxon>Pseudomonadati</taxon>
        <taxon>Planctomycetota</taxon>
        <taxon>Planctomycetia</taxon>
        <taxon>Pirellulales</taxon>
        <taxon>Pirellulaceae</taxon>
        <taxon>Neorhodopirellula</taxon>
    </lineage>
</organism>
<dbReference type="EC" id="2.7.7.85" evidence="6"/>
<feature type="transmembrane region" description="Helical" evidence="6">
    <location>
        <begin position="66"/>
        <end position="87"/>
    </location>
</feature>
<proteinExistence type="inferred from homology"/>
<comment type="similarity">
    <text evidence="6">Belongs to the adenylate cyclase family. DacA/CdaA subfamily.</text>
</comment>
<keyword evidence="2 6" id="KW-0808">Transferase</keyword>
<keyword evidence="6" id="KW-0812">Transmembrane</keyword>
<comment type="caution">
    <text evidence="6">Lacks conserved residue(s) required for the propagation of feature annotation.</text>
</comment>
<evidence type="ECO:0000259" key="7">
    <source>
        <dbReference type="PROSITE" id="PS51794"/>
    </source>
</evidence>
<protein>
    <recommendedName>
        <fullName evidence="6">Diadenylate cyclase</fullName>
        <shortName evidence="6">DAC</shortName>
        <ecNumber evidence="6">2.7.7.85</ecNumber>
    </recommendedName>
    <alternativeName>
        <fullName evidence="6">Cyclic-di-AMP synthase</fullName>
        <shortName evidence="6">c-di-AMP synthase</shortName>
    </alternativeName>
</protein>
<keyword evidence="6" id="KW-1133">Transmembrane helix</keyword>
<evidence type="ECO:0000256" key="5">
    <source>
        <dbReference type="ARBA" id="ARBA00022840"/>
    </source>
</evidence>
<comment type="subunit">
    <text evidence="6">Probably a homodimer.</text>
</comment>
<keyword evidence="6" id="KW-0472">Membrane</keyword>
<dbReference type="Pfam" id="PF19293">
    <property type="entry name" value="CdaA_N"/>
    <property type="match status" value="1"/>
</dbReference>
<keyword evidence="6" id="KW-1003">Cell membrane</keyword>
<evidence type="ECO:0000256" key="4">
    <source>
        <dbReference type="ARBA" id="ARBA00022741"/>
    </source>
</evidence>
<accession>A0ABY1QJZ7</accession>